<accession>A0A8S9PYB0</accession>
<reference evidence="1" key="1">
    <citation type="submission" date="2019-12" db="EMBL/GenBank/DDBJ databases">
        <title>Genome sequencing and annotation of Brassica cretica.</title>
        <authorList>
            <person name="Studholme D.J."/>
            <person name="Sarris P."/>
        </authorList>
    </citation>
    <scope>NUCLEOTIDE SEQUENCE</scope>
    <source>
        <strain evidence="1">PFS-109/04</strain>
        <tissue evidence="1">Leaf</tissue>
    </source>
</reference>
<dbReference type="Proteomes" id="UP000712600">
    <property type="component" value="Unassembled WGS sequence"/>
</dbReference>
<dbReference type="AlphaFoldDB" id="A0A8S9PYB0"/>
<evidence type="ECO:0000313" key="2">
    <source>
        <dbReference type="Proteomes" id="UP000712600"/>
    </source>
</evidence>
<proteinExistence type="predicted"/>
<organism evidence="1 2">
    <name type="scientific">Brassica cretica</name>
    <name type="common">Mustard</name>
    <dbReference type="NCBI Taxonomy" id="69181"/>
    <lineage>
        <taxon>Eukaryota</taxon>
        <taxon>Viridiplantae</taxon>
        <taxon>Streptophyta</taxon>
        <taxon>Embryophyta</taxon>
        <taxon>Tracheophyta</taxon>
        <taxon>Spermatophyta</taxon>
        <taxon>Magnoliopsida</taxon>
        <taxon>eudicotyledons</taxon>
        <taxon>Gunneridae</taxon>
        <taxon>Pentapetalae</taxon>
        <taxon>rosids</taxon>
        <taxon>malvids</taxon>
        <taxon>Brassicales</taxon>
        <taxon>Brassicaceae</taxon>
        <taxon>Brassiceae</taxon>
        <taxon>Brassica</taxon>
    </lineage>
</organism>
<gene>
    <name evidence="1" type="ORF">F2Q69_00021433</name>
</gene>
<name>A0A8S9PYB0_BRACR</name>
<sequence length="171" mass="18901">MGPRRSCFLKSSTSSIKARIYLRLTRQSSVMAARELLVDSSDKVCLSVSSSVWRVSRRLAFLILGVSDLEEFSAARVAHCFIPAHGDVWCSGAGEPVLLPLSLFVSACGFGVVILSPELRSRGGPQASTTNLLPFHPDFLAGSGFWRRNEALLLIWTNKVKREYEVWSEIV</sequence>
<protein>
    <submittedName>
        <fullName evidence="1">Uncharacterized protein</fullName>
    </submittedName>
</protein>
<dbReference type="EMBL" id="QGKX02001290">
    <property type="protein sequence ID" value="KAF3535359.1"/>
    <property type="molecule type" value="Genomic_DNA"/>
</dbReference>
<evidence type="ECO:0000313" key="1">
    <source>
        <dbReference type="EMBL" id="KAF3535359.1"/>
    </source>
</evidence>
<comment type="caution">
    <text evidence="1">The sequence shown here is derived from an EMBL/GenBank/DDBJ whole genome shotgun (WGS) entry which is preliminary data.</text>
</comment>